<dbReference type="SFLD" id="SFLDS00003">
    <property type="entry name" value="Haloacid_Dehalogenase"/>
    <property type="match status" value="1"/>
</dbReference>
<protein>
    <submittedName>
        <fullName evidence="3">Haloacid dehalogenase type II</fullName>
    </submittedName>
</protein>
<dbReference type="InterPro" id="IPR006328">
    <property type="entry name" value="2-HAD"/>
</dbReference>
<proteinExistence type="inferred from homology"/>
<dbReference type="SUPFAM" id="SSF56784">
    <property type="entry name" value="HAD-like"/>
    <property type="match status" value="1"/>
</dbReference>
<keyword evidence="4" id="KW-1185">Reference proteome</keyword>
<evidence type="ECO:0000313" key="4">
    <source>
        <dbReference type="Proteomes" id="UP001501570"/>
    </source>
</evidence>
<organism evidence="3 4">
    <name type="scientific">Rugosimonospora acidiphila</name>
    <dbReference type="NCBI Taxonomy" id="556531"/>
    <lineage>
        <taxon>Bacteria</taxon>
        <taxon>Bacillati</taxon>
        <taxon>Actinomycetota</taxon>
        <taxon>Actinomycetes</taxon>
        <taxon>Micromonosporales</taxon>
        <taxon>Micromonosporaceae</taxon>
        <taxon>Rugosimonospora</taxon>
    </lineage>
</organism>
<dbReference type="Gene3D" id="1.10.150.240">
    <property type="entry name" value="Putative phosphatase, domain 2"/>
    <property type="match status" value="1"/>
</dbReference>
<evidence type="ECO:0000313" key="3">
    <source>
        <dbReference type="EMBL" id="GAA5192566.1"/>
    </source>
</evidence>
<comment type="similarity">
    <text evidence="1">Belongs to the HAD-like hydrolase superfamily. S-2-haloalkanoic acid dehalogenase family.</text>
</comment>
<gene>
    <name evidence="3" type="ORF">GCM10023322_52470</name>
</gene>
<dbReference type="InterPro" id="IPR006439">
    <property type="entry name" value="HAD-SF_hydro_IA"/>
</dbReference>
<dbReference type="EMBL" id="BAABJQ010000017">
    <property type="protein sequence ID" value="GAA5192566.1"/>
    <property type="molecule type" value="Genomic_DNA"/>
</dbReference>
<dbReference type="Proteomes" id="UP001501570">
    <property type="component" value="Unassembled WGS sequence"/>
</dbReference>
<comment type="caution">
    <text evidence="3">The sequence shown here is derived from an EMBL/GenBank/DDBJ whole genome shotgun (WGS) entry which is preliminary data.</text>
</comment>
<name>A0ABP9S8V2_9ACTN</name>
<dbReference type="Pfam" id="PF00702">
    <property type="entry name" value="Hydrolase"/>
    <property type="match status" value="1"/>
</dbReference>
<dbReference type="InterPro" id="IPR051540">
    <property type="entry name" value="S-2-haloacid_dehalogenase"/>
</dbReference>
<dbReference type="CDD" id="cd02588">
    <property type="entry name" value="HAD_L2-DEX"/>
    <property type="match status" value="1"/>
</dbReference>
<sequence>MRPEQANSVDTGAPGQWGGPAPSVLVFDVNETLIDFDAMLPLFDRVFGDQRVLREWLGQLIMYSMTLTLSGLYEDYYSLGEGLLRMVGRVHGAQVTTADTEELRTGMQTMPAHPDVEEGLTKLRNEGLRMVTLTNSPPSPHGQTPLEHAGLAHFFERQFTIETARSYKPAPQVYHMVAQELAVPPSACLMVATHVWDTVGAQSAGFTAGLLTRPGNAPLPIPSLPQPNVIAPDLSALADKIIETRRVS</sequence>
<dbReference type="InterPro" id="IPR036412">
    <property type="entry name" value="HAD-like_sf"/>
</dbReference>
<dbReference type="NCBIfam" id="TIGR01428">
    <property type="entry name" value="HAD_type_II"/>
    <property type="match status" value="1"/>
</dbReference>
<dbReference type="Gene3D" id="3.40.50.1000">
    <property type="entry name" value="HAD superfamily/HAD-like"/>
    <property type="match status" value="1"/>
</dbReference>
<dbReference type="InterPro" id="IPR023198">
    <property type="entry name" value="PGP-like_dom2"/>
</dbReference>
<dbReference type="NCBIfam" id="TIGR01493">
    <property type="entry name" value="HAD-SF-IA-v2"/>
    <property type="match status" value="1"/>
</dbReference>
<evidence type="ECO:0000256" key="1">
    <source>
        <dbReference type="ARBA" id="ARBA00008106"/>
    </source>
</evidence>
<dbReference type="PANTHER" id="PTHR43316:SF3">
    <property type="entry name" value="HALOACID DEHALOGENASE, TYPE II (AFU_ORTHOLOGUE AFUA_2G07750)-RELATED"/>
    <property type="match status" value="1"/>
</dbReference>
<reference evidence="4" key="1">
    <citation type="journal article" date="2019" name="Int. J. Syst. Evol. Microbiol.">
        <title>The Global Catalogue of Microorganisms (GCM) 10K type strain sequencing project: providing services to taxonomists for standard genome sequencing and annotation.</title>
        <authorList>
            <consortium name="The Broad Institute Genomics Platform"/>
            <consortium name="The Broad Institute Genome Sequencing Center for Infectious Disease"/>
            <person name="Wu L."/>
            <person name="Ma J."/>
        </authorList>
    </citation>
    <scope>NUCLEOTIDE SEQUENCE [LARGE SCALE GENOMIC DNA]</scope>
    <source>
        <strain evidence="4">JCM 18304</strain>
    </source>
</reference>
<dbReference type="SFLD" id="SFLDG01129">
    <property type="entry name" value="C1.5:_HAD__Beta-PGM__Phosphata"/>
    <property type="match status" value="1"/>
</dbReference>
<evidence type="ECO:0000256" key="2">
    <source>
        <dbReference type="ARBA" id="ARBA00022801"/>
    </source>
</evidence>
<dbReference type="PRINTS" id="PR00413">
    <property type="entry name" value="HADHALOGNASE"/>
</dbReference>
<dbReference type="PANTHER" id="PTHR43316">
    <property type="entry name" value="HYDROLASE, HALOACID DELAHOGENASE-RELATED"/>
    <property type="match status" value="1"/>
</dbReference>
<keyword evidence="2" id="KW-0378">Hydrolase</keyword>
<accession>A0ABP9S8V2</accession>
<dbReference type="InterPro" id="IPR023214">
    <property type="entry name" value="HAD_sf"/>
</dbReference>